<dbReference type="PANTHER" id="PTHR48051:SF1">
    <property type="entry name" value="RAS SUPPRESSOR PROTEIN 1"/>
    <property type="match status" value="1"/>
</dbReference>
<dbReference type="PANTHER" id="PTHR48051">
    <property type="match status" value="1"/>
</dbReference>
<keyword evidence="3" id="KW-0732">Signal</keyword>
<reference evidence="5 6" key="2">
    <citation type="submission" date="2016-08" db="EMBL/GenBank/DDBJ databases">
        <title>Pervasive Adenine N6-methylation of Active Genes in Fungi.</title>
        <authorList>
            <consortium name="DOE Joint Genome Institute"/>
            <person name="Mondo S.J."/>
            <person name="Dannebaum R.O."/>
            <person name="Kuo R.C."/>
            <person name="Labutti K."/>
            <person name="Haridas S."/>
            <person name="Kuo A."/>
            <person name="Salamov A."/>
            <person name="Ahrendt S.R."/>
            <person name="Lipzen A."/>
            <person name="Sullivan W."/>
            <person name="Andreopoulos W.B."/>
            <person name="Clum A."/>
            <person name="Lindquist E."/>
            <person name="Daum C."/>
            <person name="Ramamoorthy G.K."/>
            <person name="Gryganskyi A."/>
            <person name="Culley D."/>
            <person name="Magnuson J.K."/>
            <person name="James T.Y."/>
            <person name="O'Malley M.A."/>
            <person name="Stajich J.E."/>
            <person name="Spatafora J.W."/>
            <person name="Visel A."/>
            <person name="Grigoriev I.V."/>
        </authorList>
    </citation>
    <scope>NUCLEOTIDE SEQUENCE [LARGE SCALE GENOMIC DNA]</scope>
    <source>
        <strain evidence="5 6">S4</strain>
    </source>
</reference>
<dbReference type="InterPro" id="IPR050216">
    <property type="entry name" value="LRR_domain-containing"/>
</dbReference>
<dbReference type="Pfam" id="PF13855">
    <property type="entry name" value="LRR_8"/>
    <property type="match status" value="2"/>
</dbReference>
<dbReference type="OrthoDB" id="676979at2759"/>
<proteinExistence type="predicted"/>
<evidence type="ECO:0000313" key="6">
    <source>
        <dbReference type="Proteomes" id="UP000193944"/>
    </source>
</evidence>
<keyword evidence="1" id="KW-0433">Leucine-rich repeat</keyword>
<dbReference type="SUPFAM" id="SSF52058">
    <property type="entry name" value="L domain-like"/>
    <property type="match status" value="2"/>
</dbReference>
<dbReference type="InterPro" id="IPR055414">
    <property type="entry name" value="LRR_R13L4/SHOC2-like"/>
</dbReference>
<keyword evidence="2" id="KW-0677">Repeat</keyword>
<keyword evidence="6" id="KW-1185">Reference proteome</keyword>
<dbReference type="InterPro" id="IPR003591">
    <property type="entry name" value="Leu-rich_rpt_typical-subtyp"/>
</dbReference>
<feature type="chain" id="PRO_5012801875" evidence="3">
    <location>
        <begin position="25"/>
        <end position="470"/>
    </location>
</feature>
<dbReference type="GO" id="GO:0005737">
    <property type="term" value="C:cytoplasm"/>
    <property type="evidence" value="ECO:0007669"/>
    <property type="project" value="TreeGrafter"/>
</dbReference>
<dbReference type="SMART" id="SM00364">
    <property type="entry name" value="LRR_BAC"/>
    <property type="match status" value="8"/>
</dbReference>
<dbReference type="AlphaFoldDB" id="A0A1Y1VUF6"/>
<dbReference type="Proteomes" id="UP000193944">
    <property type="component" value="Unassembled WGS sequence"/>
</dbReference>
<dbReference type="PROSITE" id="PS51450">
    <property type="entry name" value="LRR"/>
    <property type="match status" value="7"/>
</dbReference>
<feature type="signal peptide" evidence="3">
    <location>
        <begin position="1"/>
        <end position="24"/>
    </location>
</feature>
<dbReference type="InterPro" id="IPR001611">
    <property type="entry name" value="Leu-rich_rpt"/>
</dbReference>
<sequence>MKFNLLFKTISLFMLNTSYLFTRAESINECNEIKENWGNYVSQCINDSGKASEITIKGGITQDLINKLATLSELDTLSFVYVPINDELNFRPLRNLTKLHSVSFDNEKRREYDPFRVRNKLLKYFPNLTRLEFYHVIIGKSALDEIGSLTNLKSVEFYKTTFDEDATFHSFKLLSNLKYLVIESYNRTLKRVSTSLNYLTNLETLEIKANGADVAFISHSTLENLQKLRTIDITNDVGLNLKRIGCLTNLVYLRLVCENTTSLPNNIGNLKKLKELSLYGNPIKTIPDTIGDLESLEDLYLADNQIESIPESIGNLAKLKYLNLARNKITSIPSSIGNLSNLQRLSLDGNQIEIIPDSLENLEKLDHLSLENNKIKVIPDSIGNLKKLDHLLLSSNEIESIPESIGNLESLQYISLSYNKVQSVPDSIGNLNNLQYVYLDHNNITSIPESLKNLSSIRVLNTSYNPIKSE</sequence>
<comment type="caution">
    <text evidence="5">The sequence shown here is derived from an EMBL/GenBank/DDBJ whole genome shotgun (WGS) entry which is preliminary data.</text>
</comment>
<evidence type="ECO:0000256" key="3">
    <source>
        <dbReference type="SAM" id="SignalP"/>
    </source>
</evidence>
<dbReference type="Pfam" id="PF23598">
    <property type="entry name" value="LRR_14"/>
    <property type="match status" value="1"/>
</dbReference>
<dbReference type="Gene3D" id="3.80.10.10">
    <property type="entry name" value="Ribonuclease Inhibitor"/>
    <property type="match status" value="2"/>
</dbReference>
<evidence type="ECO:0000259" key="4">
    <source>
        <dbReference type="Pfam" id="PF23598"/>
    </source>
</evidence>
<dbReference type="EMBL" id="MCFG01000489">
    <property type="protein sequence ID" value="ORX64928.1"/>
    <property type="molecule type" value="Genomic_DNA"/>
</dbReference>
<dbReference type="SMART" id="SM00365">
    <property type="entry name" value="LRR_SD22"/>
    <property type="match status" value="6"/>
</dbReference>
<dbReference type="STRING" id="1754192.A0A1Y1VUF6"/>
<reference evidence="5 6" key="1">
    <citation type="submission" date="2016-08" db="EMBL/GenBank/DDBJ databases">
        <title>A Parts List for Fungal Cellulosomes Revealed by Comparative Genomics.</title>
        <authorList>
            <consortium name="DOE Joint Genome Institute"/>
            <person name="Haitjema C.H."/>
            <person name="Gilmore S.P."/>
            <person name="Henske J.K."/>
            <person name="Solomon K.V."/>
            <person name="De Groot R."/>
            <person name="Kuo A."/>
            <person name="Mondo S.J."/>
            <person name="Salamov A.A."/>
            <person name="Labutti K."/>
            <person name="Zhao Z."/>
            <person name="Chiniquy J."/>
            <person name="Barry K."/>
            <person name="Brewer H.M."/>
            <person name="Purvine S.O."/>
            <person name="Wright A.T."/>
            <person name="Boxma B."/>
            <person name="Van Alen T."/>
            <person name="Hackstein J.H."/>
            <person name="Baker S.E."/>
            <person name="Grigoriev I.V."/>
            <person name="O'Malley M.A."/>
        </authorList>
    </citation>
    <scope>NUCLEOTIDE SEQUENCE [LARGE SCALE GENOMIC DNA]</scope>
    <source>
        <strain evidence="5 6">S4</strain>
    </source>
</reference>
<organism evidence="5 6">
    <name type="scientific">Anaeromyces robustus</name>
    <dbReference type="NCBI Taxonomy" id="1754192"/>
    <lineage>
        <taxon>Eukaryota</taxon>
        <taxon>Fungi</taxon>
        <taxon>Fungi incertae sedis</taxon>
        <taxon>Chytridiomycota</taxon>
        <taxon>Chytridiomycota incertae sedis</taxon>
        <taxon>Neocallimastigomycetes</taxon>
        <taxon>Neocallimastigales</taxon>
        <taxon>Neocallimastigaceae</taxon>
        <taxon>Anaeromyces</taxon>
    </lineage>
</organism>
<evidence type="ECO:0000256" key="2">
    <source>
        <dbReference type="ARBA" id="ARBA00022737"/>
    </source>
</evidence>
<name>A0A1Y1VUF6_9FUNG</name>
<dbReference type="FunFam" id="3.80.10.10:FF:000383">
    <property type="entry name" value="Leucine-rich repeat receptor protein kinase EMS1"/>
    <property type="match status" value="1"/>
</dbReference>
<dbReference type="SMART" id="SM00369">
    <property type="entry name" value="LRR_TYP"/>
    <property type="match status" value="8"/>
</dbReference>
<accession>A0A1Y1VUF6</accession>
<evidence type="ECO:0000313" key="5">
    <source>
        <dbReference type="EMBL" id="ORX64928.1"/>
    </source>
</evidence>
<evidence type="ECO:0000256" key="1">
    <source>
        <dbReference type="ARBA" id="ARBA00022614"/>
    </source>
</evidence>
<dbReference type="InterPro" id="IPR032675">
    <property type="entry name" value="LRR_dom_sf"/>
</dbReference>
<feature type="domain" description="Disease resistance R13L4/SHOC-2-like LRR" evidence="4">
    <location>
        <begin position="311"/>
        <end position="392"/>
    </location>
</feature>
<gene>
    <name evidence="5" type="ORF">BCR32DRAFT_297883</name>
</gene>
<protein>
    <submittedName>
        <fullName evidence="5">L domain-like protein</fullName>
    </submittedName>
</protein>